<dbReference type="EMBL" id="PDEM01000032">
    <property type="protein sequence ID" value="PHZ83592.1"/>
    <property type="molecule type" value="Genomic_DNA"/>
</dbReference>
<accession>A0A2G4YMP2</accession>
<dbReference type="PROSITE" id="PS00065">
    <property type="entry name" value="D_2_HYDROXYACID_DH_1"/>
    <property type="match status" value="1"/>
</dbReference>
<dbReference type="GO" id="GO:0006564">
    <property type="term" value="P:L-serine biosynthetic process"/>
    <property type="evidence" value="ECO:0007669"/>
    <property type="project" value="UniProtKB-ARBA"/>
</dbReference>
<protein>
    <submittedName>
        <fullName evidence="7">Hydroxyacid dehydrogenase</fullName>
    </submittedName>
</protein>
<dbReference type="Pfam" id="PF00389">
    <property type="entry name" value="2-Hacid_dh"/>
    <property type="match status" value="1"/>
</dbReference>
<dbReference type="PANTHER" id="PTHR43026:SF1">
    <property type="entry name" value="2-HYDROXYACID DEHYDROGENASE HOMOLOG 1-RELATED"/>
    <property type="match status" value="1"/>
</dbReference>
<dbReference type="InterPro" id="IPR006140">
    <property type="entry name" value="D-isomer_DH_NAD-bd"/>
</dbReference>
<dbReference type="AlphaFoldDB" id="A0A2G4YMP2"/>
<dbReference type="Gene3D" id="3.40.50.720">
    <property type="entry name" value="NAD(P)-binding Rossmann-like Domain"/>
    <property type="match status" value="2"/>
</dbReference>
<keyword evidence="2 4" id="KW-0560">Oxidoreductase</keyword>
<comment type="similarity">
    <text evidence="1 4">Belongs to the D-isomer specific 2-hydroxyacid dehydrogenase family.</text>
</comment>
<dbReference type="OrthoDB" id="9793626at2"/>
<dbReference type="GO" id="GO:0008720">
    <property type="term" value="F:D-lactate dehydrogenase (NAD+) activity"/>
    <property type="evidence" value="ECO:0007669"/>
    <property type="project" value="TreeGrafter"/>
</dbReference>
<dbReference type="InParanoid" id="A0A2G4YMP2"/>
<dbReference type="Pfam" id="PF02826">
    <property type="entry name" value="2-Hacid_dh_C"/>
    <property type="match status" value="1"/>
</dbReference>
<evidence type="ECO:0000256" key="2">
    <source>
        <dbReference type="ARBA" id="ARBA00023002"/>
    </source>
</evidence>
<dbReference type="SUPFAM" id="SSF52283">
    <property type="entry name" value="Formate/glycerate dehydrogenase catalytic domain-like"/>
    <property type="match status" value="1"/>
</dbReference>
<evidence type="ECO:0000313" key="8">
    <source>
        <dbReference type="Proteomes" id="UP000229730"/>
    </source>
</evidence>
<keyword evidence="3" id="KW-0520">NAD</keyword>
<evidence type="ECO:0000313" key="7">
    <source>
        <dbReference type="EMBL" id="PHZ83592.1"/>
    </source>
</evidence>
<evidence type="ECO:0000256" key="1">
    <source>
        <dbReference type="ARBA" id="ARBA00005854"/>
    </source>
</evidence>
<dbReference type="CDD" id="cd12187">
    <property type="entry name" value="LDH_like_1"/>
    <property type="match status" value="1"/>
</dbReference>
<dbReference type="GO" id="GO:0047545">
    <property type="term" value="F:(S)-2-hydroxyglutarate dehydrogenase activity"/>
    <property type="evidence" value="ECO:0007669"/>
    <property type="project" value="UniProtKB-ARBA"/>
</dbReference>
<name>A0A2G4YMP2_9PROT</name>
<dbReference type="InterPro" id="IPR029752">
    <property type="entry name" value="D-isomer_DH_CS1"/>
</dbReference>
<gene>
    <name evidence="7" type="ORF">CRD36_16395</name>
</gene>
<evidence type="ECO:0000256" key="4">
    <source>
        <dbReference type="RuleBase" id="RU003719"/>
    </source>
</evidence>
<dbReference type="FunFam" id="3.40.50.720:FF:000041">
    <property type="entry name" value="D-3-phosphoglycerate dehydrogenase"/>
    <property type="match status" value="1"/>
</dbReference>
<dbReference type="PROSITE" id="PS00671">
    <property type="entry name" value="D_2_HYDROXYACID_DH_3"/>
    <property type="match status" value="1"/>
</dbReference>
<proteinExistence type="inferred from homology"/>
<dbReference type="PANTHER" id="PTHR43026">
    <property type="entry name" value="2-HYDROXYACID DEHYDROGENASE HOMOLOG 1-RELATED"/>
    <property type="match status" value="1"/>
</dbReference>
<sequence length="333" mass="36850">MKIVFFETEKWECDILQHLCGEAEIAFCEKRLDARSAAVYLDADVISTFVHSTLDRETLDPFSRLKFITTRSTGVDHIDLEYCRTKAIPVSNVPTYGGTTVAEHVFALLLAISHHIPEAINRTRRGDFSQAGLRGFDLQNKTLGVIGTGHIGKRVAEIARGFRMEVMAYDPAPDEVFARQAGLSYVDWQTLLTQSDCITLHVPGGVGTRHMISGEAFSRMKKGVILINTARGSVVDVKALLRALAEGRVAAAGLDVLPEEPSIREEAELLRSFFSQEHDLETLLADHLLLRMRNVIITPHSAFNTTEAVEKILRTTAGNIQGFLHGKLQNVVT</sequence>
<dbReference type="GO" id="GO:0004617">
    <property type="term" value="F:phosphoglycerate dehydrogenase activity"/>
    <property type="evidence" value="ECO:0007669"/>
    <property type="project" value="UniProtKB-ARBA"/>
</dbReference>
<evidence type="ECO:0000256" key="3">
    <source>
        <dbReference type="ARBA" id="ARBA00023027"/>
    </source>
</evidence>
<comment type="caution">
    <text evidence="7">The sequence shown here is derived from an EMBL/GenBank/DDBJ whole genome shotgun (WGS) entry which is preliminary data.</text>
</comment>
<dbReference type="InterPro" id="IPR006139">
    <property type="entry name" value="D-isomer_2_OHA_DH_cat_dom"/>
</dbReference>
<dbReference type="Proteomes" id="UP000229730">
    <property type="component" value="Unassembled WGS sequence"/>
</dbReference>
<dbReference type="SUPFAM" id="SSF51735">
    <property type="entry name" value="NAD(P)-binding Rossmann-fold domains"/>
    <property type="match status" value="1"/>
</dbReference>
<dbReference type="InterPro" id="IPR036291">
    <property type="entry name" value="NAD(P)-bd_dom_sf"/>
</dbReference>
<reference evidence="7 8" key="1">
    <citation type="submission" date="2017-10" db="EMBL/GenBank/DDBJ databases">
        <title>Frigbacter circumglobatus gen. nov. sp. nov., isolated from sediment cultured in situ.</title>
        <authorList>
            <person name="Zhao Z."/>
        </authorList>
    </citation>
    <scope>NUCLEOTIDE SEQUENCE [LARGE SCALE GENOMIC DNA]</scope>
    <source>
        <strain evidence="7 8">ZYL</strain>
    </source>
</reference>
<dbReference type="FunCoup" id="A0A2G4YMP2">
    <property type="interactions" value="318"/>
</dbReference>
<dbReference type="InterPro" id="IPR058205">
    <property type="entry name" value="D-LDH-like"/>
</dbReference>
<organism evidence="7 8">
    <name type="scientific">Paremcibacter congregatus</name>
    <dbReference type="NCBI Taxonomy" id="2043170"/>
    <lineage>
        <taxon>Bacteria</taxon>
        <taxon>Pseudomonadati</taxon>
        <taxon>Pseudomonadota</taxon>
        <taxon>Alphaproteobacteria</taxon>
        <taxon>Emcibacterales</taxon>
        <taxon>Emcibacteraceae</taxon>
        <taxon>Paremcibacter</taxon>
    </lineage>
</organism>
<feature type="domain" description="D-isomer specific 2-hydroxyacid dehydrogenase NAD-binding" evidence="6">
    <location>
        <begin position="106"/>
        <end position="302"/>
    </location>
</feature>
<evidence type="ECO:0000259" key="6">
    <source>
        <dbReference type="Pfam" id="PF02826"/>
    </source>
</evidence>
<dbReference type="InterPro" id="IPR029753">
    <property type="entry name" value="D-isomer_DH_CS"/>
</dbReference>
<keyword evidence="8" id="KW-1185">Reference proteome</keyword>
<feature type="domain" description="D-isomer specific 2-hydroxyacid dehydrogenase catalytic" evidence="5">
    <location>
        <begin position="5"/>
        <end position="332"/>
    </location>
</feature>
<dbReference type="GO" id="GO:0051287">
    <property type="term" value="F:NAD binding"/>
    <property type="evidence" value="ECO:0007669"/>
    <property type="project" value="InterPro"/>
</dbReference>
<evidence type="ECO:0000259" key="5">
    <source>
        <dbReference type="Pfam" id="PF00389"/>
    </source>
</evidence>